<dbReference type="CDD" id="cd01335">
    <property type="entry name" value="Radical_SAM"/>
    <property type="match status" value="1"/>
</dbReference>
<dbReference type="GO" id="GO:0046872">
    <property type="term" value="F:metal ion binding"/>
    <property type="evidence" value="ECO:0007669"/>
    <property type="project" value="UniProtKB-KW"/>
</dbReference>
<sequence>MIIPVFLPMQGCSSSCVFCDQHAITATPAPSPIDVETLVKSRNPDGQPAQLAFYGGSFTALPRMRLKEYVDTARRLRSEGLITGFRCSTRPDAIHHEVLDILQQGGCEAIELGVQSTDIRVQQQSGRIPTDMDQLHRVVAALHQRSWQSVIQLMPGLPGEDQASFLRTITDTIALSPHGVRLYPTLVLRGTTLHTMYESGHYTPLDLEQAIQMCSRAVSRFRERGIHIVRMGLQDGDSLRETIVAGPWHPAFGELVESRLCLQALLPYRESAVALRAHPRLRSKIAGHKRQNLTALQWQALPFEMDEQLGIKEVSLLLDSGQWISLPLNW</sequence>
<evidence type="ECO:0000259" key="7">
    <source>
        <dbReference type="PROSITE" id="PS51918"/>
    </source>
</evidence>
<keyword evidence="5" id="KW-0408">Iron</keyword>
<reference evidence="8 9" key="1">
    <citation type="submission" date="2010-12" db="EMBL/GenBank/DDBJ databases">
        <title>Complete sequence of Desulfurispirillum indicum S5.</title>
        <authorList>
            <consortium name="US DOE Joint Genome Institute"/>
            <person name="Lucas S."/>
            <person name="Copeland A."/>
            <person name="Lapidus A."/>
            <person name="Cheng J.-F."/>
            <person name="Goodwin L."/>
            <person name="Pitluck S."/>
            <person name="Chertkov O."/>
            <person name="Held B."/>
            <person name="Detter J.C."/>
            <person name="Han C."/>
            <person name="Tapia R."/>
            <person name="Land M."/>
            <person name="Hauser L."/>
            <person name="Kyrpides N."/>
            <person name="Ivanova N."/>
            <person name="Mikhailova N."/>
            <person name="Haggblom M."/>
            <person name="Rauschenbach I."/>
            <person name="Bini E."/>
            <person name="Woyke T."/>
        </authorList>
    </citation>
    <scope>NUCLEOTIDE SEQUENCE [LARGE SCALE GENOMIC DNA]</scope>
    <source>
        <strain evidence="9">ATCC BAA-1389 / DSM 22839 / S5</strain>
    </source>
</reference>
<evidence type="ECO:0000256" key="2">
    <source>
        <dbReference type="ARBA" id="ARBA00022485"/>
    </source>
</evidence>
<dbReference type="PROSITE" id="PS51918">
    <property type="entry name" value="RADICAL_SAM"/>
    <property type="match status" value="1"/>
</dbReference>
<comment type="cofactor">
    <cofactor evidence="1">
        <name>[4Fe-4S] cluster</name>
        <dbReference type="ChEBI" id="CHEBI:49883"/>
    </cofactor>
</comment>
<organism evidence="8 9">
    <name type="scientific">Desulfurispirillum indicum (strain ATCC BAA-1389 / DSM 22839 / S5)</name>
    <dbReference type="NCBI Taxonomy" id="653733"/>
    <lineage>
        <taxon>Bacteria</taxon>
        <taxon>Pseudomonadati</taxon>
        <taxon>Chrysiogenota</taxon>
        <taxon>Chrysiogenia</taxon>
        <taxon>Chrysiogenales</taxon>
        <taxon>Chrysiogenaceae</taxon>
        <taxon>Desulfurispirillum</taxon>
    </lineage>
</organism>
<dbReference type="SMART" id="SM00729">
    <property type="entry name" value="Elp3"/>
    <property type="match status" value="1"/>
</dbReference>
<dbReference type="SFLD" id="SFLDG01082">
    <property type="entry name" value="B12-binding_domain_containing"/>
    <property type="match status" value="1"/>
</dbReference>
<dbReference type="eggNOG" id="COG0635">
    <property type="taxonomic scope" value="Bacteria"/>
</dbReference>
<keyword evidence="3" id="KW-0949">S-adenosyl-L-methionine</keyword>
<name>E6W1S2_DESIS</name>
<dbReference type="OrthoDB" id="9815044at2"/>
<dbReference type="InterPro" id="IPR058240">
    <property type="entry name" value="rSAM_sf"/>
</dbReference>
<dbReference type="GO" id="GO:0051539">
    <property type="term" value="F:4 iron, 4 sulfur cluster binding"/>
    <property type="evidence" value="ECO:0007669"/>
    <property type="project" value="UniProtKB-KW"/>
</dbReference>
<keyword evidence="2" id="KW-0004">4Fe-4S</keyword>
<dbReference type="GO" id="GO:0002926">
    <property type="term" value="P:tRNA wobble base 5-methoxycarbonylmethyl-2-thiouridinylation"/>
    <property type="evidence" value="ECO:0007669"/>
    <property type="project" value="TreeGrafter"/>
</dbReference>
<dbReference type="Gene3D" id="3.80.30.20">
    <property type="entry name" value="tm_1862 like domain"/>
    <property type="match status" value="1"/>
</dbReference>
<evidence type="ECO:0000313" key="9">
    <source>
        <dbReference type="Proteomes" id="UP000002572"/>
    </source>
</evidence>
<dbReference type="Proteomes" id="UP000002572">
    <property type="component" value="Chromosome"/>
</dbReference>
<accession>E6W1S2</accession>
<feature type="domain" description="Radical SAM core" evidence="7">
    <location>
        <begin position="1"/>
        <end position="227"/>
    </location>
</feature>
<keyword evidence="6" id="KW-0411">Iron-sulfur</keyword>
<evidence type="ECO:0000256" key="6">
    <source>
        <dbReference type="ARBA" id="ARBA00023014"/>
    </source>
</evidence>
<dbReference type="PANTHER" id="PTHR11135:SF0">
    <property type="entry name" value="ELONGATOR COMPLEX PROTEIN 3"/>
    <property type="match status" value="1"/>
</dbReference>
<dbReference type="InterPro" id="IPR032432">
    <property type="entry name" value="Radical_SAM_C"/>
</dbReference>
<keyword evidence="4" id="KW-0479">Metal-binding</keyword>
<evidence type="ECO:0000256" key="4">
    <source>
        <dbReference type="ARBA" id="ARBA00022723"/>
    </source>
</evidence>
<evidence type="ECO:0000256" key="5">
    <source>
        <dbReference type="ARBA" id="ARBA00023004"/>
    </source>
</evidence>
<dbReference type="EMBL" id="CP002432">
    <property type="protein sequence ID" value="ADU65454.1"/>
    <property type="molecule type" value="Genomic_DNA"/>
</dbReference>
<dbReference type="HOGENOM" id="CLU_057482_0_0_0"/>
<protein>
    <submittedName>
        <fullName evidence="8">Radical SAM domain protein</fullName>
    </submittedName>
</protein>
<dbReference type="InterPro" id="IPR006638">
    <property type="entry name" value="Elp3/MiaA/NifB-like_rSAM"/>
</dbReference>
<gene>
    <name evidence="8" type="ordered locus">Selin_0710</name>
</gene>
<dbReference type="PANTHER" id="PTHR11135">
    <property type="entry name" value="HISTONE ACETYLTRANSFERASE-RELATED"/>
    <property type="match status" value="1"/>
</dbReference>
<dbReference type="InterPro" id="IPR039661">
    <property type="entry name" value="ELP3"/>
</dbReference>
<dbReference type="GO" id="GO:0003824">
    <property type="term" value="F:catalytic activity"/>
    <property type="evidence" value="ECO:0007669"/>
    <property type="project" value="InterPro"/>
</dbReference>
<evidence type="ECO:0000256" key="3">
    <source>
        <dbReference type="ARBA" id="ARBA00022691"/>
    </source>
</evidence>
<dbReference type="Pfam" id="PF04055">
    <property type="entry name" value="Radical_SAM"/>
    <property type="match status" value="1"/>
</dbReference>
<dbReference type="KEGG" id="din:Selin_0710"/>
<evidence type="ECO:0000313" key="8">
    <source>
        <dbReference type="EMBL" id="ADU65454.1"/>
    </source>
</evidence>
<dbReference type="Pfam" id="PF16199">
    <property type="entry name" value="Radical_SAM_C"/>
    <property type="match status" value="1"/>
</dbReference>
<dbReference type="STRING" id="653733.Selin_0710"/>
<dbReference type="AlphaFoldDB" id="E6W1S2"/>
<dbReference type="InParanoid" id="E6W1S2"/>
<dbReference type="InterPro" id="IPR007197">
    <property type="entry name" value="rSAM"/>
</dbReference>
<dbReference type="SFLD" id="SFLDS00029">
    <property type="entry name" value="Radical_SAM"/>
    <property type="match status" value="1"/>
</dbReference>
<keyword evidence="9" id="KW-1185">Reference proteome</keyword>
<proteinExistence type="predicted"/>
<evidence type="ECO:0000256" key="1">
    <source>
        <dbReference type="ARBA" id="ARBA00001966"/>
    </source>
</evidence>
<dbReference type="InterPro" id="IPR023404">
    <property type="entry name" value="rSAM_horseshoe"/>
</dbReference>
<dbReference type="SUPFAM" id="SSF102114">
    <property type="entry name" value="Radical SAM enzymes"/>
    <property type="match status" value="1"/>
</dbReference>
<dbReference type="GO" id="GO:0005737">
    <property type="term" value="C:cytoplasm"/>
    <property type="evidence" value="ECO:0007669"/>
    <property type="project" value="TreeGrafter"/>
</dbReference>
<dbReference type="RefSeq" id="WP_013505342.1">
    <property type="nucleotide sequence ID" value="NC_014836.1"/>
</dbReference>
<dbReference type="SFLD" id="SFLDG01086">
    <property type="entry name" value="elongater_protein-like"/>
    <property type="match status" value="1"/>
</dbReference>